<dbReference type="InterPro" id="IPR011249">
    <property type="entry name" value="Metalloenz_LuxS/M16"/>
</dbReference>
<evidence type="ECO:0000313" key="3">
    <source>
        <dbReference type="Proteomes" id="UP000612585"/>
    </source>
</evidence>
<dbReference type="Pfam" id="PF05193">
    <property type="entry name" value="Peptidase_M16_C"/>
    <property type="match status" value="1"/>
</dbReference>
<dbReference type="Proteomes" id="UP000612585">
    <property type="component" value="Unassembled WGS sequence"/>
</dbReference>
<accession>A0A8J4E2F1</accession>
<dbReference type="InterPro" id="IPR007863">
    <property type="entry name" value="Peptidase_M16_C"/>
</dbReference>
<dbReference type="GO" id="GO:0046872">
    <property type="term" value="F:metal ion binding"/>
    <property type="evidence" value="ECO:0007669"/>
    <property type="project" value="InterPro"/>
</dbReference>
<dbReference type="RefSeq" id="WP_204000338.1">
    <property type="nucleotide sequence ID" value="NZ_BOPG01000043.1"/>
</dbReference>
<comment type="caution">
    <text evidence="2">The sequence shown here is derived from an EMBL/GenBank/DDBJ whole genome shotgun (WGS) entry which is preliminary data.</text>
</comment>
<dbReference type="SUPFAM" id="SSF63411">
    <property type="entry name" value="LuxS/MPP-like metallohydrolase"/>
    <property type="match status" value="2"/>
</dbReference>
<name>A0A8J4E2F1_9ACTN</name>
<dbReference type="EMBL" id="BOPG01000043">
    <property type="protein sequence ID" value="GIJ58901.1"/>
    <property type="molecule type" value="Genomic_DNA"/>
</dbReference>
<sequence length="555" mass="59352">MKDVDGVPTLVAKTTGPMRAGLVFRVGRADETLATGGITHLVEHLALHRHGVADYHYNGTTGVTTTSFLTQGTPEAVVAFLHGVCASLRDLPTARLATEKKIIETEASGRGRSMTDQLALWRHGARDYGLTGYPEFGIHTLTTEQVADWAATRFTRGNAVLWVAGDDIPAGLRLDLPDGGRRALPAESSALPVTPAYFTAGANAVLLDATVSRGAASIAYAQLLERALFRELRHERGLSYTASADYSTDGRPRATVTAVADAQPDNVDAVLDAFLGQLHALRDTGVAVEELDAVRALILEQLRSSDVEANRLPRRAVDLLAGLPGTTTEQLIADVETLTVDRVRKVARKVDRSALLMVPESVPRPPAGFEAAPTMSRFAVTGKRHRSRNHHGVVLVHGGDGVSIDTPAGPVTVLFEECAALLRFPDGGRQLIGHDAIVVAIEPSLYPVPASALAAVDAAVAPAAIVDLPPRDPDSVPKPARRKALRTTLRSFARSVRIRSARLWFSGRRRWSLFVVLMFGGPAIAFVGALVTGRPLIVGLSVVGFIAAFRATRRR</sequence>
<evidence type="ECO:0000259" key="1">
    <source>
        <dbReference type="Pfam" id="PF05193"/>
    </source>
</evidence>
<evidence type="ECO:0000313" key="2">
    <source>
        <dbReference type="EMBL" id="GIJ58901.1"/>
    </source>
</evidence>
<organism evidence="2 3">
    <name type="scientific">Virgisporangium aurantiacum</name>
    <dbReference type="NCBI Taxonomy" id="175570"/>
    <lineage>
        <taxon>Bacteria</taxon>
        <taxon>Bacillati</taxon>
        <taxon>Actinomycetota</taxon>
        <taxon>Actinomycetes</taxon>
        <taxon>Micromonosporales</taxon>
        <taxon>Micromonosporaceae</taxon>
        <taxon>Virgisporangium</taxon>
    </lineage>
</organism>
<keyword evidence="3" id="KW-1185">Reference proteome</keyword>
<reference evidence="2" key="1">
    <citation type="submission" date="2021-01" db="EMBL/GenBank/DDBJ databases">
        <title>Whole genome shotgun sequence of Virgisporangium aurantiacum NBRC 16421.</title>
        <authorList>
            <person name="Komaki H."/>
            <person name="Tamura T."/>
        </authorList>
    </citation>
    <scope>NUCLEOTIDE SEQUENCE</scope>
    <source>
        <strain evidence="2">NBRC 16421</strain>
    </source>
</reference>
<protein>
    <recommendedName>
        <fullName evidence="1">Peptidase M16 C-terminal domain-containing protein</fullName>
    </recommendedName>
</protein>
<proteinExistence type="predicted"/>
<dbReference type="AlphaFoldDB" id="A0A8J4E2F1"/>
<dbReference type="Gene3D" id="3.30.830.10">
    <property type="entry name" value="Metalloenzyme, LuxS/M16 peptidase-like"/>
    <property type="match status" value="2"/>
</dbReference>
<feature type="domain" description="Peptidase M16 C-terminal" evidence="1">
    <location>
        <begin position="220"/>
        <end position="296"/>
    </location>
</feature>
<gene>
    <name evidence="2" type="ORF">Vau01_064170</name>
</gene>